<gene>
    <name evidence="2" type="ORF">ACFFK8_02415</name>
</gene>
<evidence type="ECO:0000256" key="1">
    <source>
        <dbReference type="SAM" id="Phobius"/>
    </source>
</evidence>
<organism evidence="2 3">
    <name type="scientific">Hallella seregens ATCC 51272</name>
    <dbReference type="NCBI Taxonomy" id="1336250"/>
    <lineage>
        <taxon>Bacteria</taxon>
        <taxon>Pseudomonadati</taxon>
        <taxon>Bacteroidota</taxon>
        <taxon>Bacteroidia</taxon>
        <taxon>Bacteroidales</taxon>
        <taxon>Prevotellaceae</taxon>
        <taxon>Hallella</taxon>
    </lineage>
</organism>
<proteinExistence type="predicted"/>
<accession>A0ABV5ZH59</accession>
<dbReference type="PROSITE" id="PS51257">
    <property type="entry name" value="PROKAR_LIPOPROTEIN"/>
    <property type="match status" value="1"/>
</dbReference>
<name>A0ABV5ZH59_9BACT</name>
<protein>
    <recommendedName>
        <fullName evidence="4">DUF4878 domain-containing protein</fullName>
    </recommendedName>
</protein>
<keyword evidence="1" id="KW-0472">Membrane</keyword>
<dbReference type="RefSeq" id="WP_027952449.1">
    <property type="nucleotide sequence ID" value="NZ_JADU01000019.1"/>
</dbReference>
<evidence type="ECO:0000313" key="3">
    <source>
        <dbReference type="Proteomes" id="UP001589688"/>
    </source>
</evidence>
<evidence type="ECO:0008006" key="4">
    <source>
        <dbReference type="Google" id="ProtNLM"/>
    </source>
</evidence>
<sequence>MKQMISTGAGAWSTVCTVWILVLAVLLAGGCRESSESRLRTEVDSFAVAYFNWNLERAAAFATEESRPWLAYAASQVHQEEVDLLRGMDEGAGCELGDISYPADSMALVEVRVRHFVGIDTLGRPGRLVEKAVYRLPAVFRGGRWRVHLSALPRAEKE</sequence>
<evidence type="ECO:0000313" key="2">
    <source>
        <dbReference type="EMBL" id="MFB9896707.1"/>
    </source>
</evidence>
<reference evidence="2 3" key="1">
    <citation type="submission" date="2024-09" db="EMBL/GenBank/DDBJ databases">
        <authorList>
            <person name="Sun Q."/>
            <person name="Mori K."/>
        </authorList>
    </citation>
    <scope>NUCLEOTIDE SEQUENCE [LARGE SCALE GENOMIC DNA]</scope>
    <source>
        <strain evidence="2 3">ATCC 51272</strain>
    </source>
</reference>
<keyword evidence="1" id="KW-0812">Transmembrane</keyword>
<keyword evidence="3" id="KW-1185">Reference proteome</keyword>
<comment type="caution">
    <text evidence="2">The sequence shown here is derived from an EMBL/GenBank/DDBJ whole genome shotgun (WGS) entry which is preliminary data.</text>
</comment>
<keyword evidence="1" id="KW-1133">Transmembrane helix</keyword>
<feature type="transmembrane region" description="Helical" evidence="1">
    <location>
        <begin position="12"/>
        <end position="31"/>
    </location>
</feature>
<dbReference type="Proteomes" id="UP001589688">
    <property type="component" value="Unassembled WGS sequence"/>
</dbReference>
<dbReference type="EMBL" id="JBHLZF010000001">
    <property type="protein sequence ID" value="MFB9896707.1"/>
    <property type="molecule type" value="Genomic_DNA"/>
</dbReference>